<dbReference type="Gene3D" id="3.40.50.150">
    <property type="entry name" value="Vaccinia Virus protein VP39"/>
    <property type="match status" value="1"/>
</dbReference>
<dbReference type="EMBL" id="QLYX01000004">
    <property type="protein sequence ID" value="RAY15429.1"/>
    <property type="molecule type" value="Genomic_DNA"/>
</dbReference>
<gene>
    <name evidence="1" type="ORF">DPM19_12115</name>
</gene>
<dbReference type="RefSeq" id="WP_111866274.1">
    <property type="nucleotide sequence ID" value="NZ_QLYX01000004.1"/>
</dbReference>
<evidence type="ECO:0000313" key="1">
    <source>
        <dbReference type="EMBL" id="RAY15429.1"/>
    </source>
</evidence>
<dbReference type="InterPro" id="IPR006764">
    <property type="entry name" value="SAM_dep_MeTrfase_SAV2177_type"/>
</dbReference>
<dbReference type="AlphaFoldDB" id="A0A365H8R3"/>
<accession>A0A365H8R3</accession>
<protein>
    <submittedName>
        <fullName evidence="1">SAM-dependent methyltransferase</fullName>
    </submittedName>
</protein>
<keyword evidence="1" id="KW-0489">Methyltransferase</keyword>
<comment type="caution">
    <text evidence="1">The sequence shown here is derived from an EMBL/GenBank/DDBJ whole genome shotgun (WGS) entry which is preliminary data.</text>
</comment>
<sequence>MSSHSDTPAPELAFDPRVPSAARIYDFWLGGKTHYPADREAAERLQQVAPSLPQAARDNRRFLERAVTFAAKTGISQFIDVGTGIPTCPPSLQGDALFYPPVLDVARRYCLGPTVVGIDNDPVVAAHDRALLPRHHLIEADIRDITQVLDHPELVEHIDWEQRVAVLLVAVLHFIPDDHDVHAILDAFGERMARGSLLVISHVCSDDAPPHVVQQIEAVYAGSSSPGRFRTRAEISSFFDGFALLHPRLVPVQQWPTPAEPPSALPVLGGVAMAT</sequence>
<evidence type="ECO:0000313" key="2">
    <source>
        <dbReference type="Proteomes" id="UP000251891"/>
    </source>
</evidence>
<dbReference type="Pfam" id="PF04672">
    <property type="entry name" value="Methyltransf_19"/>
    <property type="match status" value="1"/>
</dbReference>
<name>A0A365H8R3_9ACTN</name>
<dbReference type="Proteomes" id="UP000251891">
    <property type="component" value="Unassembled WGS sequence"/>
</dbReference>
<proteinExistence type="predicted"/>
<dbReference type="GO" id="GO:0032259">
    <property type="term" value="P:methylation"/>
    <property type="evidence" value="ECO:0007669"/>
    <property type="project" value="UniProtKB-KW"/>
</dbReference>
<organism evidence="1 2">
    <name type="scientific">Actinomadura craniellae</name>
    <dbReference type="NCBI Taxonomy" id="2231787"/>
    <lineage>
        <taxon>Bacteria</taxon>
        <taxon>Bacillati</taxon>
        <taxon>Actinomycetota</taxon>
        <taxon>Actinomycetes</taxon>
        <taxon>Streptosporangiales</taxon>
        <taxon>Thermomonosporaceae</taxon>
        <taxon>Actinomadura</taxon>
    </lineage>
</organism>
<dbReference type="PIRSF" id="PIRSF017393">
    <property type="entry name" value="MTase_SAV2177"/>
    <property type="match status" value="1"/>
</dbReference>
<keyword evidence="1" id="KW-0808">Transferase</keyword>
<dbReference type="SUPFAM" id="SSF53335">
    <property type="entry name" value="S-adenosyl-L-methionine-dependent methyltransferases"/>
    <property type="match status" value="1"/>
</dbReference>
<dbReference type="InterPro" id="IPR029063">
    <property type="entry name" value="SAM-dependent_MTases_sf"/>
</dbReference>
<keyword evidence="2" id="KW-1185">Reference proteome</keyword>
<dbReference type="GO" id="GO:0008168">
    <property type="term" value="F:methyltransferase activity"/>
    <property type="evidence" value="ECO:0007669"/>
    <property type="project" value="UniProtKB-KW"/>
</dbReference>
<reference evidence="1 2" key="1">
    <citation type="submission" date="2018-06" db="EMBL/GenBank/DDBJ databases">
        <title>Actinomadura craniellae sp. nov. isolated from marine sponge Craniella sp.</title>
        <authorList>
            <person name="Li L."/>
            <person name="Xu Q.H."/>
            <person name="Lin H.W."/>
            <person name="Lu Y.H."/>
        </authorList>
    </citation>
    <scope>NUCLEOTIDE SEQUENCE [LARGE SCALE GENOMIC DNA]</scope>
    <source>
        <strain evidence="1 2">LHW63021</strain>
    </source>
</reference>
<dbReference type="OrthoDB" id="3216820at2"/>